<proteinExistence type="predicted"/>
<dbReference type="Pfam" id="PF13289">
    <property type="entry name" value="SIR2_2"/>
    <property type="match status" value="1"/>
</dbReference>
<accession>A0ABQ0VEB1</accession>
<name>A0ABQ0VEB1_ENTMU</name>
<dbReference type="GeneID" id="61000057"/>
<comment type="caution">
    <text evidence="1">The sequence shown here is derived from an EMBL/GenBank/DDBJ whole genome shotgun (WGS) entry which is preliminary data.</text>
</comment>
<reference evidence="1 2" key="1">
    <citation type="submission" date="2019-07" db="EMBL/GenBank/DDBJ databases">
        <title>Whole genome shotgun sequence of Enterococcus mundtii NBRC 100490.</title>
        <authorList>
            <person name="Hosoyama A."/>
            <person name="Uohara A."/>
            <person name="Ohji S."/>
            <person name="Ichikawa N."/>
        </authorList>
    </citation>
    <scope>NUCLEOTIDE SEQUENCE [LARGE SCALE GENOMIC DNA]</scope>
    <source>
        <strain evidence="1 2">NBRC 100490</strain>
    </source>
</reference>
<evidence type="ECO:0000313" key="1">
    <source>
        <dbReference type="EMBL" id="GEL80906.1"/>
    </source>
</evidence>
<organism evidence="1 2">
    <name type="scientific">Enterococcus mundtii</name>
    <dbReference type="NCBI Taxonomy" id="53346"/>
    <lineage>
        <taxon>Bacteria</taxon>
        <taxon>Bacillati</taxon>
        <taxon>Bacillota</taxon>
        <taxon>Bacilli</taxon>
        <taxon>Lactobacillales</taxon>
        <taxon>Enterococcaceae</taxon>
        <taxon>Enterococcus</taxon>
    </lineage>
</organism>
<keyword evidence="2" id="KW-1185">Reference proteome</keyword>
<dbReference type="EMBL" id="BJWA01000015">
    <property type="protein sequence ID" value="GEL80906.1"/>
    <property type="molecule type" value="Genomic_DNA"/>
</dbReference>
<evidence type="ECO:0000313" key="2">
    <source>
        <dbReference type="Proteomes" id="UP000321175"/>
    </source>
</evidence>
<sequence length="353" mass="40988">MEENIIISKYNTAQKEQFFIERLVEAKNENSLICFIGAGVSISQGYPNWNQYVSQLIDYWKGHLDVLTSKEETVKDKVDMSDTLFLESLHSMPASNKRKVDLVNYLINEYCNTGDAEKTLEIYREHVLDFERKIFTENDPILIKNDILNELIKLEPIFITTNYDNQIEKSYERSTSKKAIKINSIEEIEGAVESNTVIHIHGVPDVGCNPDYFVSSARSYADIYFLGDKQKKILELLDGKESPVFLFVGCSMEEDEILALLKKIREHRVGDLKAYALMRLEDIHSITEANDRKKTIIESYYLNEHDVDILWFGKEFSELAQFIKICVTKFMDKFEDSISNPERLRRELTLSEQ</sequence>
<protein>
    <recommendedName>
        <fullName evidence="3">SIR2-like domain-containing protein</fullName>
    </recommendedName>
</protein>
<dbReference type="InterPro" id="IPR029035">
    <property type="entry name" value="DHS-like_NAD/FAD-binding_dom"/>
</dbReference>
<dbReference type="RefSeq" id="WP_071868084.1">
    <property type="nucleotide sequence ID" value="NZ_BJWA01000015.1"/>
</dbReference>
<evidence type="ECO:0008006" key="3">
    <source>
        <dbReference type="Google" id="ProtNLM"/>
    </source>
</evidence>
<gene>
    <name evidence="1" type="ORF">EMU01_20500</name>
</gene>
<dbReference type="Proteomes" id="UP000321175">
    <property type="component" value="Unassembled WGS sequence"/>
</dbReference>
<dbReference type="SUPFAM" id="SSF52467">
    <property type="entry name" value="DHS-like NAD/FAD-binding domain"/>
    <property type="match status" value="1"/>
</dbReference>